<protein>
    <submittedName>
        <fullName evidence="1">Uncharacterized protein</fullName>
    </submittedName>
</protein>
<dbReference type="EMBL" id="GBRH01160488">
    <property type="protein sequence ID" value="JAE37408.1"/>
    <property type="molecule type" value="Transcribed_RNA"/>
</dbReference>
<reference evidence="1" key="2">
    <citation type="journal article" date="2015" name="Data Brief">
        <title>Shoot transcriptome of the giant reed, Arundo donax.</title>
        <authorList>
            <person name="Barrero R.A."/>
            <person name="Guerrero F.D."/>
            <person name="Moolhuijzen P."/>
            <person name="Goolsby J.A."/>
            <person name="Tidwell J."/>
            <person name="Bellgard S.E."/>
            <person name="Bellgard M.I."/>
        </authorList>
    </citation>
    <scope>NUCLEOTIDE SEQUENCE</scope>
    <source>
        <tissue evidence="1">Shoot tissue taken approximately 20 cm above the soil surface</tissue>
    </source>
</reference>
<sequence length="16" mass="1957">MFHNDKQSHVYNHAKT</sequence>
<organism evidence="1">
    <name type="scientific">Arundo donax</name>
    <name type="common">Giant reed</name>
    <name type="synonym">Donax arundinaceus</name>
    <dbReference type="NCBI Taxonomy" id="35708"/>
    <lineage>
        <taxon>Eukaryota</taxon>
        <taxon>Viridiplantae</taxon>
        <taxon>Streptophyta</taxon>
        <taxon>Embryophyta</taxon>
        <taxon>Tracheophyta</taxon>
        <taxon>Spermatophyta</taxon>
        <taxon>Magnoliopsida</taxon>
        <taxon>Liliopsida</taxon>
        <taxon>Poales</taxon>
        <taxon>Poaceae</taxon>
        <taxon>PACMAD clade</taxon>
        <taxon>Arundinoideae</taxon>
        <taxon>Arundineae</taxon>
        <taxon>Arundo</taxon>
    </lineage>
</organism>
<accession>A0A0A9HWX8</accession>
<evidence type="ECO:0000313" key="1">
    <source>
        <dbReference type="EMBL" id="JAE37408.1"/>
    </source>
</evidence>
<dbReference type="AlphaFoldDB" id="A0A0A9HWX8"/>
<name>A0A0A9HWX8_ARUDO</name>
<reference evidence="1" key="1">
    <citation type="submission" date="2014-09" db="EMBL/GenBank/DDBJ databases">
        <authorList>
            <person name="Magalhaes I.L.F."/>
            <person name="Oliveira U."/>
            <person name="Santos F.R."/>
            <person name="Vidigal T.H.D.A."/>
            <person name="Brescovit A.D."/>
            <person name="Santos A.J."/>
        </authorList>
    </citation>
    <scope>NUCLEOTIDE SEQUENCE</scope>
    <source>
        <tissue evidence="1">Shoot tissue taken approximately 20 cm above the soil surface</tissue>
    </source>
</reference>
<proteinExistence type="predicted"/>